<dbReference type="AGR" id="WB:WBGene00000177"/>
<protein>
    <submittedName>
        <fullName evidence="6">Aquaporin</fullName>
    </submittedName>
</protein>
<evidence type="ECO:0000256" key="5">
    <source>
        <dbReference type="SAM" id="Phobius"/>
    </source>
</evidence>
<dbReference type="HOGENOM" id="CLU_074449_2_0_1"/>
<keyword evidence="3 5" id="KW-1133">Transmembrane helix</keyword>
<dbReference type="RefSeq" id="NP_001251149.1">
    <property type="nucleotide sequence ID" value="NM_001264220.3"/>
</dbReference>
<dbReference type="GeneID" id="3565336"/>
<dbReference type="ExpressionAtlas" id="E5QCH4">
    <property type="expression patterns" value="baseline and differential"/>
</dbReference>
<comment type="subcellular location">
    <subcellularLocation>
        <location evidence="1">Membrane</location>
        <topology evidence="1">Multi-pass membrane protein</topology>
    </subcellularLocation>
</comment>
<dbReference type="InterPro" id="IPR023271">
    <property type="entry name" value="Aquaporin-like"/>
</dbReference>
<evidence type="ECO:0000256" key="3">
    <source>
        <dbReference type="ARBA" id="ARBA00022989"/>
    </source>
</evidence>
<dbReference type="SUPFAM" id="SSF81338">
    <property type="entry name" value="Aquaporin-like"/>
    <property type="match status" value="1"/>
</dbReference>
<evidence type="ECO:0000313" key="6">
    <source>
        <dbReference type="EMBL" id="CBY25186.1"/>
    </source>
</evidence>
<reference evidence="6 7" key="1">
    <citation type="journal article" date="1998" name="Science">
        <title>Genome sequence of the nematode C. elegans: a platform for investigating biology.</title>
        <authorList>
            <consortium name="The C. elegans sequencing consortium"/>
            <person name="Sulson J.E."/>
            <person name="Waterston R."/>
        </authorList>
    </citation>
    <scope>NUCLEOTIDE SEQUENCE [LARGE SCALE GENOMIC DNA]</scope>
    <source>
        <strain evidence="6 7">Bristol N2</strain>
    </source>
</reference>
<dbReference type="WormBase" id="K07A1.16b">
    <property type="protein sequence ID" value="CE45660"/>
    <property type="gene ID" value="WBGene00000177"/>
    <property type="gene designation" value="aqp-9"/>
</dbReference>
<accession>E5QCH4</accession>
<proteinExistence type="predicted"/>
<keyword evidence="4 5" id="KW-0472">Membrane</keyword>
<dbReference type="AlphaFoldDB" id="E5QCH4"/>
<sequence length="63" mass="7271">MYANPIVAWACTFNCLGVSHAGHLFVYWLSPLIAWYFAEIVFGSEDVLEEESEEQEKDTKKKE</sequence>
<dbReference type="OrthoDB" id="1580043at2759"/>
<dbReference type="EMBL" id="BX284601">
    <property type="protein sequence ID" value="CBY25186.1"/>
    <property type="molecule type" value="Genomic_DNA"/>
</dbReference>
<keyword evidence="2 5" id="KW-0812">Transmembrane</keyword>
<dbReference type="GO" id="GO:0016020">
    <property type="term" value="C:membrane"/>
    <property type="evidence" value="ECO:0007669"/>
    <property type="project" value="UniProtKB-SubCell"/>
</dbReference>
<dbReference type="Bgee" id="WBGene00000177">
    <property type="expression patterns" value="Expressed in adult organism and 2 other cell types or tissues"/>
</dbReference>
<dbReference type="PANTHER" id="PTHR21191">
    <property type="entry name" value="AQUAPORIN"/>
    <property type="match status" value="1"/>
</dbReference>
<evidence type="ECO:0000313" key="7">
    <source>
        <dbReference type="Proteomes" id="UP000001940"/>
    </source>
</evidence>
<dbReference type="CTD" id="3565336"/>
<evidence type="ECO:0000256" key="1">
    <source>
        <dbReference type="ARBA" id="ARBA00004141"/>
    </source>
</evidence>
<evidence type="ECO:0000256" key="2">
    <source>
        <dbReference type="ARBA" id="ARBA00022692"/>
    </source>
</evidence>
<keyword evidence="7" id="KW-1185">Reference proteome</keyword>
<evidence type="ECO:0000313" key="8">
    <source>
        <dbReference type="WormBase" id="K07A1.16b"/>
    </source>
</evidence>
<gene>
    <name evidence="6 8" type="primary">aqp-9</name>
    <name evidence="6" type="ORF">CELE_K07A1.16</name>
    <name evidence="8" type="ORF">K07A1.16</name>
</gene>
<dbReference type="Proteomes" id="UP000001940">
    <property type="component" value="Chromosome I"/>
</dbReference>
<feature type="transmembrane region" description="Helical" evidence="5">
    <location>
        <begin position="6"/>
        <end position="29"/>
    </location>
</feature>
<name>E5QCH4_CAEEL</name>
<organism evidence="6 7">
    <name type="scientific">Caenorhabditis elegans</name>
    <dbReference type="NCBI Taxonomy" id="6239"/>
    <lineage>
        <taxon>Eukaryota</taxon>
        <taxon>Metazoa</taxon>
        <taxon>Ecdysozoa</taxon>
        <taxon>Nematoda</taxon>
        <taxon>Chromadorea</taxon>
        <taxon>Rhabditida</taxon>
        <taxon>Rhabditina</taxon>
        <taxon>Rhabditomorpha</taxon>
        <taxon>Rhabditoidea</taxon>
        <taxon>Rhabditidae</taxon>
        <taxon>Peloderinae</taxon>
        <taxon>Caenorhabditis</taxon>
    </lineage>
</organism>
<dbReference type="InterPro" id="IPR051883">
    <property type="entry name" value="AQP11/12_channel"/>
</dbReference>
<evidence type="ECO:0000256" key="4">
    <source>
        <dbReference type="ARBA" id="ARBA00023136"/>
    </source>
</evidence>
<dbReference type="PANTHER" id="PTHR21191:SF15">
    <property type="entry name" value="AQUAPORIN"/>
    <property type="match status" value="1"/>
</dbReference>